<evidence type="ECO:0000256" key="3">
    <source>
        <dbReference type="ARBA" id="ARBA00022723"/>
    </source>
</evidence>
<dbReference type="EMBL" id="JAQIZZ010000001">
    <property type="protein sequence ID" value="KAJ5556509.1"/>
    <property type="molecule type" value="Genomic_DNA"/>
</dbReference>
<dbReference type="InterPro" id="IPR017972">
    <property type="entry name" value="Cyt_P450_CS"/>
</dbReference>
<dbReference type="InterPro" id="IPR036396">
    <property type="entry name" value="Cyt_P450_sf"/>
</dbReference>
<dbReference type="PRINTS" id="PR00463">
    <property type="entry name" value="EP450I"/>
</dbReference>
<name>A0AAD6D5S7_9EURO</name>
<evidence type="ECO:0000313" key="9">
    <source>
        <dbReference type="Proteomes" id="UP001220324"/>
    </source>
</evidence>
<dbReference type="AlphaFoldDB" id="A0AAD6D5S7"/>
<proteinExistence type="inferred from homology"/>
<protein>
    <submittedName>
        <fullName evidence="8">Cytochrome P450</fullName>
    </submittedName>
</protein>
<dbReference type="PANTHER" id="PTHR24305:SF232">
    <property type="entry name" value="P450, PUTATIVE (EUROFUNG)-RELATED"/>
    <property type="match status" value="1"/>
</dbReference>
<comment type="caution">
    <text evidence="8">The sequence shown here is derived from an EMBL/GenBank/DDBJ whole genome shotgun (WGS) entry which is preliminary data.</text>
</comment>
<dbReference type="GO" id="GO:0043386">
    <property type="term" value="P:mycotoxin biosynthetic process"/>
    <property type="evidence" value="ECO:0007669"/>
    <property type="project" value="UniProtKB-ARBA"/>
</dbReference>
<dbReference type="InterPro" id="IPR050121">
    <property type="entry name" value="Cytochrome_P450_monoxygenase"/>
</dbReference>
<reference evidence="8 9" key="1">
    <citation type="journal article" date="2023" name="IMA Fungus">
        <title>Comparative genomic study of the Penicillium genus elucidates a diverse pangenome and 15 lateral gene transfer events.</title>
        <authorList>
            <person name="Petersen C."/>
            <person name="Sorensen T."/>
            <person name="Nielsen M.R."/>
            <person name="Sondergaard T.E."/>
            <person name="Sorensen J.L."/>
            <person name="Fitzpatrick D.A."/>
            <person name="Frisvad J.C."/>
            <person name="Nielsen K.L."/>
        </authorList>
    </citation>
    <scope>NUCLEOTIDE SEQUENCE [LARGE SCALE GENOMIC DNA]</scope>
    <source>
        <strain evidence="8 9">IBT 35679</strain>
    </source>
</reference>
<feature type="binding site" description="axial binding residue" evidence="6">
    <location>
        <position position="368"/>
    </location>
    <ligand>
        <name>heme</name>
        <dbReference type="ChEBI" id="CHEBI:30413"/>
    </ligand>
    <ligandPart>
        <name>Fe</name>
        <dbReference type="ChEBI" id="CHEBI:18248"/>
    </ligandPart>
</feature>
<dbReference type="InterPro" id="IPR001128">
    <property type="entry name" value="Cyt_P450"/>
</dbReference>
<evidence type="ECO:0000313" key="8">
    <source>
        <dbReference type="EMBL" id="KAJ5556509.1"/>
    </source>
</evidence>
<accession>A0AAD6D5S7</accession>
<sequence length="423" mass="48153">MKGPIYRAAPNYVMISDPKYIHEAHKWNRSDWFVTLDPQVGMQSTGTARTMEQHNQMRRRIAPAYNPDSMYEMESKLDKSLVEFQETLRTRFAVSGKICNIGDYIHWFAFDAVMDLAFSHRIGFVKEGKDVGLIIHSLLALFDTLRFLTTYPGLQKFINHKWVAPILSSKPTDDSGPGLMAIKEVQRRLKHGSSGNKKDLLDRFIEYKNERGVGIPPRELEVDAFTPIIAGPESVATLLRAAVLYIVTNPRVHQKLTAELDEKELSGSLSTPISYQETKQLPYLCAVVKEMFRIHPPIGTPFPRVVPQEGITICGHFIPGGCDVGRNKQIFGDDVDRFRPERWLEATRDELREFQRADLTFGAGLTTCLGKHIAAFEIHKTLAELFRNFHVEMANPIHPCEIDNMFAFLFHDMNVYLSLRSTG</sequence>
<evidence type="ECO:0000256" key="7">
    <source>
        <dbReference type="RuleBase" id="RU000461"/>
    </source>
</evidence>
<dbReference type="SUPFAM" id="SSF48264">
    <property type="entry name" value="Cytochrome P450"/>
    <property type="match status" value="1"/>
</dbReference>
<comment type="similarity">
    <text evidence="2 7">Belongs to the cytochrome P450 family.</text>
</comment>
<dbReference type="PROSITE" id="PS00086">
    <property type="entry name" value="CYTOCHROME_P450"/>
    <property type="match status" value="1"/>
</dbReference>
<keyword evidence="5 6" id="KW-0408">Iron</keyword>
<dbReference type="CDD" id="cd11060">
    <property type="entry name" value="CYP57A1-like"/>
    <property type="match status" value="1"/>
</dbReference>
<keyword evidence="3 6" id="KW-0479">Metal-binding</keyword>
<organism evidence="8 9">
    <name type="scientific">Penicillium frequentans</name>
    <dbReference type="NCBI Taxonomy" id="3151616"/>
    <lineage>
        <taxon>Eukaryota</taxon>
        <taxon>Fungi</taxon>
        <taxon>Dikarya</taxon>
        <taxon>Ascomycota</taxon>
        <taxon>Pezizomycotina</taxon>
        <taxon>Eurotiomycetes</taxon>
        <taxon>Eurotiomycetidae</taxon>
        <taxon>Eurotiales</taxon>
        <taxon>Aspergillaceae</taxon>
        <taxon>Penicillium</taxon>
    </lineage>
</organism>
<dbReference type="GO" id="GO:0004497">
    <property type="term" value="F:monooxygenase activity"/>
    <property type="evidence" value="ECO:0007669"/>
    <property type="project" value="UniProtKB-KW"/>
</dbReference>
<keyword evidence="6 7" id="KW-0349">Heme</keyword>
<comment type="cofactor">
    <cofactor evidence="1 6">
        <name>heme</name>
        <dbReference type="ChEBI" id="CHEBI:30413"/>
    </cofactor>
</comment>
<dbReference type="GO" id="GO:0020037">
    <property type="term" value="F:heme binding"/>
    <property type="evidence" value="ECO:0007669"/>
    <property type="project" value="InterPro"/>
</dbReference>
<dbReference type="GO" id="GO:0005506">
    <property type="term" value="F:iron ion binding"/>
    <property type="evidence" value="ECO:0007669"/>
    <property type="project" value="InterPro"/>
</dbReference>
<keyword evidence="9" id="KW-1185">Reference proteome</keyword>
<evidence type="ECO:0000256" key="2">
    <source>
        <dbReference type="ARBA" id="ARBA00010617"/>
    </source>
</evidence>
<evidence type="ECO:0000256" key="4">
    <source>
        <dbReference type="ARBA" id="ARBA00023002"/>
    </source>
</evidence>
<evidence type="ECO:0000256" key="1">
    <source>
        <dbReference type="ARBA" id="ARBA00001971"/>
    </source>
</evidence>
<keyword evidence="7" id="KW-0503">Monooxygenase</keyword>
<dbReference type="InterPro" id="IPR002401">
    <property type="entry name" value="Cyt_P450_E_grp-I"/>
</dbReference>
<dbReference type="Proteomes" id="UP001220324">
    <property type="component" value="Unassembled WGS sequence"/>
</dbReference>
<dbReference type="Pfam" id="PF00067">
    <property type="entry name" value="p450"/>
    <property type="match status" value="1"/>
</dbReference>
<keyword evidence="4 7" id="KW-0560">Oxidoreductase</keyword>
<dbReference type="GO" id="GO:0016705">
    <property type="term" value="F:oxidoreductase activity, acting on paired donors, with incorporation or reduction of molecular oxygen"/>
    <property type="evidence" value="ECO:0007669"/>
    <property type="project" value="InterPro"/>
</dbReference>
<gene>
    <name evidence="8" type="ORF">N7494_000424</name>
</gene>
<dbReference type="Gene3D" id="1.10.630.10">
    <property type="entry name" value="Cytochrome P450"/>
    <property type="match status" value="1"/>
</dbReference>
<dbReference type="PANTHER" id="PTHR24305">
    <property type="entry name" value="CYTOCHROME P450"/>
    <property type="match status" value="1"/>
</dbReference>
<evidence type="ECO:0000256" key="6">
    <source>
        <dbReference type="PIRSR" id="PIRSR602401-1"/>
    </source>
</evidence>
<evidence type="ECO:0000256" key="5">
    <source>
        <dbReference type="ARBA" id="ARBA00023004"/>
    </source>
</evidence>
<dbReference type="PRINTS" id="PR00385">
    <property type="entry name" value="P450"/>
</dbReference>